<organism evidence="2 3">
    <name type="scientific">Rhizobium rhizogenes (strain K84 / ATCC BAA-868)</name>
    <name type="common">Agrobacterium radiobacter</name>
    <dbReference type="NCBI Taxonomy" id="311403"/>
    <lineage>
        <taxon>Bacteria</taxon>
        <taxon>Pseudomonadati</taxon>
        <taxon>Pseudomonadota</taxon>
        <taxon>Alphaproteobacteria</taxon>
        <taxon>Hyphomicrobiales</taxon>
        <taxon>Rhizobiaceae</taxon>
        <taxon>Rhizobium/Agrobacterium group</taxon>
        <taxon>Rhizobium</taxon>
    </lineage>
</organism>
<protein>
    <submittedName>
        <fullName evidence="2">Uncharacterized protein</fullName>
    </submittedName>
</protein>
<dbReference type="KEGG" id="ara:Arad_15012"/>
<evidence type="ECO:0000313" key="2">
    <source>
        <dbReference type="EMBL" id="ACM31466.1"/>
    </source>
</evidence>
<feature type="region of interest" description="Disordered" evidence="1">
    <location>
        <begin position="68"/>
        <end position="103"/>
    </location>
</feature>
<dbReference type="EMBL" id="CP000632">
    <property type="protein sequence ID" value="ACM31466.1"/>
    <property type="molecule type" value="Genomic_DNA"/>
</dbReference>
<reference evidence="2 3" key="1">
    <citation type="journal article" date="2009" name="J. Bacteriol.">
        <title>Genome sequences of three Agrobacterium biovars help elucidate the evolution of multichromosome genomes in bacteria.</title>
        <authorList>
            <person name="Slater S.C."/>
            <person name="Goldman B.S."/>
            <person name="Goodner B."/>
            <person name="Setubal J.C."/>
            <person name="Farrand S.K."/>
            <person name="Nester E.W."/>
            <person name="Burr T.J."/>
            <person name="Banta L."/>
            <person name="Dickerman A.W."/>
            <person name="Paulsen I."/>
            <person name="Otten L."/>
            <person name="Suen G."/>
            <person name="Welch R."/>
            <person name="Almeida N.F."/>
            <person name="Arnold F."/>
            <person name="Burton O.T."/>
            <person name="Du Z."/>
            <person name="Ewing A."/>
            <person name="Godsy E."/>
            <person name="Heisel S."/>
            <person name="Houmiel K.L."/>
            <person name="Jhaveri J."/>
            <person name="Lu J."/>
            <person name="Miller N.M."/>
            <person name="Norton S."/>
            <person name="Chen Q."/>
            <person name="Phoolcharoen W."/>
            <person name="Ohlin V."/>
            <person name="Ondrusek D."/>
            <person name="Pride N."/>
            <person name="Stricklin S.L."/>
            <person name="Sun J."/>
            <person name="Wheeler C."/>
            <person name="Wilson L."/>
            <person name="Zhu H."/>
            <person name="Wood D.W."/>
        </authorList>
    </citation>
    <scope>NUCLEOTIDE SEQUENCE [LARGE SCALE GENOMIC DNA]</scope>
    <source>
        <strain evidence="3">K84 / ATCC BAA-868</strain>
        <plasmid evidence="2 3">pAgK84</plasmid>
    </source>
</reference>
<sequence>MSRTDASRVNPARYVPTTFFKLAKIAASGRLGLVASDGGTEGVALLAPKTAFRPASSTALSLRSVQPVPREDYFPPPSHRSRGPGKQDEVLLRSPQGKRKDKGMCEPTFEEWFLSFAAERERLTGVTVDFDHAYDCYFPAFEDGICGGTCARLSVSAGVEEYELEEFA</sequence>
<gene>
    <name evidence="2" type="ordered locus">Arad_15012</name>
</gene>
<proteinExistence type="predicted"/>
<evidence type="ECO:0000256" key="1">
    <source>
        <dbReference type="SAM" id="MobiDB-lite"/>
    </source>
</evidence>
<keyword evidence="2" id="KW-0614">Plasmid</keyword>
<dbReference type="AlphaFoldDB" id="B9JQQ8"/>
<accession>B9JQQ8</accession>
<evidence type="ECO:0000313" key="3">
    <source>
        <dbReference type="Proteomes" id="UP000001600"/>
    </source>
</evidence>
<dbReference type="HOGENOM" id="CLU_1583098_0_0_5"/>
<geneLocation type="plasmid" evidence="2 3">
    <name>pAgK84</name>
</geneLocation>
<dbReference type="Proteomes" id="UP000001600">
    <property type="component" value="Plasmid pAgK84"/>
</dbReference>
<name>B9JQQ8_RHIR8</name>